<dbReference type="GO" id="GO:0003682">
    <property type="term" value="F:chromatin binding"/>
    <property type="evidence" value="ECO:0007669"/>
    <property type="project" value="TreeGrafter"/>
</dbReference>
<organism evidence="9 10">
    <name type="scientific">Batrachochytrium dendrobatidis (strain JEL423)</name>
    <dbReference type="NCBI Taxonomy" id="403673"/>
    <lineage>
        <taxon>Eukaryota</taxon>
        <taxon>Fungi</taxon>
        <taxon>Fungi incertae sedis</taxon>
        <taxon>Chytridiomycota</taxon>
        <taxon>Chytridiomycota incertae sedis</taxon>
        <taxon>Chytridiomycetes</taxon>
        <taxon>Rhizophydiales</taxon>
        <taxon>Rhizophydiales incertae sedis</taxon>
        <taxon>Batrachochytrium</taxon>
    </lineage>
</organism>
<comment type="similarity">
    <text evidence="2">Belongs to the WD repeat SWD2 family.</text>
</comment>
<dbReference type="SMART" id="SM00320">
    <property type="entry name" value="WD40"/>
    <property type="match status" value="6"/>
</dbReference>
<evidence type="ECO:0000313" key="10">
    <source>
        <dbReference type="Proteomes" id="UP000077115"/>
    </source>
</evidence>
<dbReference type="Proteomes" id="UP000077115">
    <property type="component" value="Unassembled WGS sequence"/>
</dbReference>
<evidence type="ECO:0000256" key="7">
    <source>
        <dbReference type="PROSITE-ProRule" id="PRU00221"/>
    </source>
</evidence>
<keyword evidence="3" id="KW-0805">Transcription regulation</keyword>
<dbReference type="eggNOG" id="KOG1446">
    <property type="taxonomic scope" value="Eukaryota"/>
</dbReference>
<dbReference type="SUPFAM" id="SSF50978">
    <property type="entry name" value="WD40 repeat-like"/>
    <property type="match status" value="1"/>
</dbReference>
<comment type="subcellular location">
    <subcellularLocation>
        <location evidence="1">Nucleus</location>
    </subcellularLocation>
</comment>
<dbReference type="InterPro" id="IPR020472">
    <property type="entry name" value="WD40_PAC1"/>
</dbReference>
<feature type="region of interest" description="Disordered" evidence="8">
    <location>
        <begin position="1"/>
        <end position="40"/>
    </location>
</feature>
<keyword evidence="3" id="KW-0804">Transcription</keyword>
<evidence type="ECO:0000256" key="1">
    <source>
        <dbReference type="ARBA" id="ARBA00004123"/>
    </source>
</evidence>
<dbReference type="InterPro" id="IPR015943">
    <property type="entry name" value="WD40/YVTN_repeat-like_dom_sf"/>
</dbReference>
<dbReference type="GO" id="GO:0048188">
    <property type="term" value="C:Set1C/COMPASS complex"/>
    <property type="evidence" value="ECO:0007669"/>
    <property type="project" value="TreeGrafter"/>
</dbReference>
<feature type="compositionally biased region" description="Polar residues" evidence="8">
    <location>
        <begin position="27"/>
        <end position="40"/>
    </location>
</feature>
<dbReference type="VEuPathDB" id="FungiDB:BDEG_23931"/>
<dbReference type="PROSITE" id="PS50082">
    <property type="entry name" value="WD_REPEATS_2"/>
    <property type="match status" value="3"/>
</dbReference>
<dbReference type="PROSITE" id="PS00678">
    <property type="entry name" value="WD_REPEATS_1"/>
    <property type="match status" value="1"/>
</dbReference>
<protein>
    <submittedName>
        <fullName evidence="9">Uncharacterized protein</fullName>
    </submittedName>
</protein>
<feature type="compositionally biased region" description="Basic and acidic residues" evidence="8">
    <location>
        <begin position="13"/>
        <end position="26"/>
    </location>
</feature>
<dbReference type="PRINTS" id="PR00320">
    <property type="entry name" value="GPROTEINBRPT"/>
</dbReference>
<keyword evidence="3" id="KW-0806">Transcription termination</keyword>
<evidence type="ECO:0000256" key="3">
    <source>
        <dbReference type="ARBA" id="ARBA00022472"/>
    </source>
</evidence>
<feature type="repeat" description="WD" evidence="7">
    <location>
        <begin position="293"/>
        <end position="322"/>
    </location>
</feature>
<evidence type="ECO:0000313" key="9">
    <source>
        <dbReference type="EMBL" id="OAJ40168.1"/>
    </source>
</evidence>
<feature type="repeat" description="WD" evidence="7">
    <location>
        <begin position="58"/>
        <end position="99"/>
    </location>
</feature>
<feature type="repeat" description="WD" evidence="7">
    <location>
        <begin position="144"/>
        <end position="179"/>
    </location>
</feature>
<dbReference type="PANTHER" id="PTHR19861">
    <property type="entry name" value="WD40 REPEAT PROTEIN SWD2"/>
    <property type="match status" value="1"/>
</dbReference>
<evidence type="ECO:0000256" key="6">
    <source>
        <dbReference type="ARBA" id="ARBA00023242"/>
    </source>
</evidence>
<dbReference type="STRING" id="403673.A0A177WJ65"/>
<keyword evidence="4 7" id="KW-0853">WD repeat</keyword>
<evidence type="ECO:0000256" key="8">
    <source>
        <dbReference type="SAM" id="MobiDB-lite"/>
    </source>
</evidence>
<dbReference type="Gene3D" id="2.130.10.10">
    <property type="entry name" value="YVTN repeat-like/Quinoprotein amine dehydrogenase"/>
    <property type="match status" value="1"/>
</dbReference>
<dbReference type="PROSITE" id="PS50294">
    <property type="entry name" value="WD_REPEATS_REGION"/>
    <property type="match status" value="2"/>
</dbReference>
<dbReference type="PANTHER" id="PTHR19861:SF0">
    <property type="entry name" value="WD REPEAT-CONTAINING PROTEIN 82"/>
    <property type="match status" value="1"/>
</dbReference>
<dbReference type="GO" id="GO:0006353">
    <property type="term" value="P:DNA-templated transcription termination"/>
    <property type="evidence" value="ECO:0007669"/>
    <property type="project" value="UniProtKB-KW"/>
</dbReference>
<dbReference type="AlphaFoldDB" id="A0A177WJ65"/>
<dbReference type="OrthoDB" id="27537at2759"/>
<sequence length="356" mass="40079">MYGSSSSQKHVRSLKDMDNNRNKDTDTLQSSSHPHLSATSPIPLSRELLGQFQVAKVFKDNSRHITSIDFDADGYSCVTASEDESIRIYDVRSGKSRNCIYSKKYGCALARFTHRSTNIIYASTKEDDALRYMSLHDNKYLRYYKGHKKRVVSLVMSPQDDSVLSASLDDTVRFWDLRSPNCQGLMHTDGGQPCLAFDQGGFIFAVGLGSCKILLYDIKEYNKGPFATFPIKDPITLDFAAEWTHMSFSNDGKLILISTTSNVMYIVDAFNGGIKHRLTGHMNQMGMAFEACFTPDAEFVIGGSQDGKIHYWEVETGKHIHALEWHHEPPKVVAFNPKHLMFASADTNLAFWIPSM</sequence>
<keyword evidence="5" id="KW-0677">Repeat</keyword>
<evidence type="ECO:0000256" key="5">
    <source>
        <dbReference type="ARBA" id="ARBA00022737"/>
    </source>
</evidence>
<dbReference type="InterPro" id="IPR036322">
    <property type="entry name" value="WD40_repeat_dom_sf"/>
</dbReference>
<dbReference type="FunFam" id="2.130.10.10:FF:002266">
    <property type="entry name" value="Uncharacterized protein"/>
    <property type="match status" value="1"/>
</dbReference>
<name>A0A177WJ65_BATDL</name>
<proteinExistence type="inferred from homology"/>
<evidence type="ECO:0000256" key="4">
    <source>
        <dbReference type="ARBA" id="ARBA00022574"/>
    </source>
</evidence>
<gene>
    <name evidence="9" type="ORF">BDEG_23931</name>
</gene>
<dbReference type="InterPro" id="IPR001680">
    <property type="entry name" value="WD40_rpt"/>
</dbReference>
<reference evidence="9 10" key="1">
    <citation type="submission" date="2006-10" db="EMBL/GenBank/DDBJ databases">
        <title>The Genome Sequence of Batrachochytrium dendrobatidis JEL423.</title>
        <authorList>
            <consortium name="The Broad Institute Genome Sequencing Platform"/>
            <person name="Birren B."/>
            <person name="Lander E."/>
            <person name="Galagan J."/>
            <person name="Cuomo C."/>
            <person name="Devon K."/>
            <person name="Jaffe D."/>
            <person name="Butler J."/>
            <person name="Alvarez P."/>
            <person name="Gnerre S."/>
            <person name="Grabherr M."/>
            <person name="Kleber M."/>
            <person name="Mauceli E."/>
            <person name="Brockman W."/>
            <person name="Young S."/>
            <person name="LaButti K."/>
            <person name="Sykes S."/>
            <person name="DeCaprio D."/>
            <person name="Crawford M."/>
            <person name="Koehrsen M."/>
            <person name="Engels R."/>
            <person name="Montgomery P."/>
            <person name="Pearson M."/>
            <person name="Howarth C."/>
            <person name="Larson L."/>
            <person name="White J."/>
            <person name="O'Leary S."/>
            <person name="Kodira C."/>
            <person name="Zeng Q."/>
            <person name="Yandava C."/>
            <person name="Alvarado L."/>
            <person name="Longcore J."/>
            <person name="James T."/>
        </authorList>
    </citation>
    <scope>NUCLEOTIDE SEQUENCE [LARGE SCALE GENOMIC DNA]</scope>
    <source>
        <strain evidence="9 10">JEL423</strain>
    </source>
</reference>
<reference evidence="9 10" key="2">
    <citation type="submission" date="2016-05" db="EMBL/GenBank/DDBJ databases">
        <title>Lineage-specific infection strategies underlie the spectrum of fungal disease in amphibians.</title>
        <authorList>
            <person name="Cuomo C.A."/>
            <person name="Farrer R.A."/>
            <person name="James T."/>
            <person name="Longcore J."/>
            <person name="Birren B."/>
        </authorList>
    </citation>
    <scope>NUCLEOTIDE SEQUENCE [LARGE SCALE GENOMIC DNA]</scope>
    <source>
        <strain evidence="9 10">JEL423</strain>
    </source>
</reference>
<keyword evidence="6" id="KW-0539">Nucleus</keyword>
<dbReference type="InterPro" id="IPR019775">
    <property type="entry name" value="WD40_repeat_CS"/>
</dbReference>
<dbReference type="InterPro" id="IPR037867">
    <property type="entry name" value="Swd2/WDR82"/>
</dbReference>
<dbReference type="EMBL" id="DS022304">
    <property type="protein sequence ID" value="OAJ40168.1"/>
    <property type="molecule type" value="Genomic_DNA"/>
</dbReference>
<evidence type="ECO:0000256" key="2">
    <source>
        <dbReference type="ARBA" id="ARBA00005616"/>
    </source>
</evidence>
<accession>A0A177WJ65</accession>
<dbReference type="Pfam" id="PF00400">
    <property type="entry name" value="WD40"/>
    <property type="match status" value="3"/>
</dbReference>